<evidence type="ECO:0000256" key="3">
    <source>
        <dbReference type="ARBA" id="ARBA00023136"/>
    </source>
</evidence>
<dbReference type="SUPFAM" id="SSF101322">
    <property type="entry name" value="YcfC-like"/>
    <property type="match status" value="1"/>
</dbReference>
<sequence length="204" mass="23319">MTTIEEQALALAGVFQAAAVADELARTGQCNERDLHTLLSATLQTDPDRFEDIYGNHTNNLRKGMDTLTEAFDRTQASSDVMRYAFSMVLLMNKFRKNPDMMDHVGQRLERIKAQSEHFGLEHENVVASLGELYKDTLSTLKYRIVVQGDPSLLQSRMMPERIRAVLLAGIRFALLWHQRGGRRWSLLFQRGKLKEALKHMDGR</sequence>
<dbReference type="AlphaFoldDB" id="A0AA42CV50"/>
<dbReference type="InterPro" id="IPR035932">
    <property type="entry name" value="HflD-like_sf"/>
</dbReference>
<evidence type="ECO:0000256" key="2">
    <source>
        <dbReference type="ARBA" id="ARBA00022490"/>
    </source>
</evidence>
<dbReference type="RefSeq" id="WP_250939502.1">
    <property type="nucleotide sequence ID" value="NZ_JAMLJK010000005.1"/>
</dbReference>
<gene>
    <name evidence="4 5" type="primary">hflD</name>
    <name evidence="5" type="ORF">OQ287_10470</name>
</gene>
<dbReference type="Pfam" id="PF04356">
    <property type="entry name" value="DUF489"/>
    <property type="match status" value="1"/>
</dbReference>
<comment type="caution">
    <text evidence="5">The sequence shown here is derived from an EMBL/GenBank/DDBJ whole genome shotgun (WGS) entry which is preliminary data.</text>
</comment>
<dbReference type="PANTHER" id="PTHR38100">
    <property type="entry name" value="HIGH FREQUENCY LYSOGENIZATION PROTEIN HFLD"/>
    <property type="match status" value="1"/>
</dbReference>
<reference evidence="5" key="1">
    <citation type="submission" date="2022-11" db="EMBL/GenBank/DDBJ databases">
        <title>Larsenimonas rhizosphaerae sp. nov., isolated from a tidal mudflat.</title>
        <authorList>
            <person name="Lee S.D."/>
            <person name="Kim I.S."/>
        </authorList>
    </citation>
    <scope>NUCLEOTIDE SEQUENCE</scope>
    <source>
        <strain evidence="5">GH2-1</strain>
    </source>
</reference>
<accession>A0AA42CV50</accession>
<keyword evidence="3 4" id="KW-0472">Membrane</keyword>
<evidence type="ECO:0000256" key="4">
    <source>
        <dbReference type="HAMAP-Rule" id="MF_00695"/>
    </source>
</evidence>
<organism evidence="5 6">
    <name type="scientific">Larsenimonas rhizosphaerae</name>
    <dbReference type="NCBI Taxonomy" id="2944682"/>
    <lineage>
        <taxon>Bacteria</taxon>
        <taxon>Pseudomonadati</taxon>
        <taxon>Pseudomonadota</taxon>
        <taxon>Gammaproteobacteria</taxon>
        <taxon>Oceanospirillales</taxon>
        <taxon>Halomonadaceae</taxon>
        <taxon>Larsenimonas</taxon>
    </lineage>
</organism>
<dbReference type="GO" id="GO:0005886">
    <property type="term" value="C:plasma membrane"/>
    <property type="evidence" value="ECO:0007669"/>
    <property type="project" value="UniProtKB-SubCell"/>
</dbReference>
<evidence type="ECO:0000313" key="6">
    <source>
        <dbReference type="Proteomes" id="UP001165678"/>
    </source>
</evidence>
<evidence type="ECO:0000313" key="5">
    <source>
        <dbReference type="EMBL" id="MCX2524661.1"/>
    </source>
</evidence>
<dbReference type="Gene3D" id="1.10.3890.10">
    <property type="entry name" value="HflD-like"/>
    <property type="match status" value="1"/>
</dbReference>
<dbReference type="Proteomes" id="UP001165678">
    <property type="component" value="Unassembled WGS sequence"/>
</dbReference>
<keyword evidence="2 4" id="KW-0963">Cytoplasm</keyword>
<dbReference type="HAMAP" id="MF_00695">
    <property type="entry name" value="HflD_protein"/>
    <property type="match status" value="1"/>
</dbReference>
<dbReference type="GO" id="GO:0005737">
    <property type="term" value="C:cytoplasm"/>
    <property type="evidence" value="ECO:0007669"/>
    <property type="project" value="UniProtKB-SubCell"/>
</dbReference>
<dbReference type="EMBL" id="JAPIVE010000003">
    <property type="protein sequence ID" value="MCX2524661.1"/>
    <property type="molecule type" value="Genomic_DNA"/>
</dbReference>
<comment type="similarity">
    <text evidence="4">Belongs to the HflD family.</text>
</comment>
<dbReference type="InterPro" id="IPR007451">
    <property type="entry name" value="HflD"/>
</dbReference>
<evidence type="ECO:0000256" key="1">
    <source>
        <dbReference type="ARBA" id="ARBA00022475"/>
    </source>
</evidence>
<keyword evidence="6" id="KW-1185">Reference proteome</keyword>
<proteinExistence type="inferred from homology"/>
<name>A0AA42CV50_9GAMM</name>
<dbReference type="PANTHER" id="PTHR38100:SF1">
    <property type="entry name" value="HIGH FREQUENCY LYSOGENIZATION PROTEIN HFLD"/>
    <property type="match status" value="1"/>
</dbReference>
<keyword evidence="1 4" id="KW-1003">Cell membrane</keyword>
<comment type="subcellular location">
    <subcellularLocation>
        <location evidence="4">Cytoplasm</location>
    </subcellularLocation>
    <subcellularLocation>
        <location evidence="4">Cell membrane</location>
        <topology evidence="4">Peripheral membrane protein</topology>
        <orientation evidence="4">Cytoplasmic side</orientation>
    </subcellularLocation>
</comment>
<protein>
    <recommendedName>
        <fullName evidence="4">High frequency lysogenization protein HflD homolog</fullName>
    </recommendedName>
</protein>
<dbReference type="NCBIfam" id="NF001246">
    <property type="entry name" value="PRK00218.1-2"/>
    <property type="match status" value="1"/>
</dbReference>